<evidence type="ECO:0000256" key="5">
    <source>
        <dbReference type="ARBA" id="ARBA00023136"/>
    </source>
</evidence>
<keyword evidence="5 7" id="KW-0472">Membrane</keyword>
<dbReference type="InterPro" id="IPR031312">
    <property type="entry name" value="Na/sul_symport_CS"/>
</dbReference>
<protein>
    <submittedName>
        <fullName evidence="8">DASS family sodium-coupled anion symporter</fullName>
    </submittedName>
</protein>
<proteinExistence type="predicted"/>
<reference evidence="8 9" key="1">
    <citation type="submission" date="2020-01" db="EMBL/GenBank/DDBJ databases">
        <title>Genomes of bacteria type strains.</title>
        <authorList>
            <person name="Chen J."/>
            <person name="Zhu S."/>
            <person name="Chen J."/>
        </authorList>
    </citation>
    <scope>NUCLEOTIDE SEQUENCE [LARGE SCALE GENOMIC DNA]</scope>
    <source>
        <strain evidence="8 9">KCTC 52919</strain>
    </source>
</reference>
<feature type="transmembrane region" description="Helical" evidence="7">
    <location>
        <begin position="237"/>
        <end position="259"/>
    </location>
</feature>
<comment type="caution">
    <text evidence="8">The sequence shown here is derived from an EMBL/GenBank/DDBJ whole genome shotgun (WGS) entry which is preliminary data.</text>
</comment>
<feature type="transmembrane region" description="Helical" evidence="7">
    <location>
        <begin position="293"/>
        <end position="309"/>
    </location>
</feature>
<feature type="transmembrane region" description="Helical" evidence="7">
    <location>
        <begin position="196"/>
        <end position="217"/>
    </location>
</feature>
<evidence type="ECO:0000256" key="6">
    <source>
        <dbReference type="SAM" id="MobiDB-lite"/>
    </source>
</evidence>
<evidence type="ECO:0000256" key="1">
    <source>
        <dbReference type="ARBA" id="ARBA00004141"/>
    </source>
</evidence>
<dbReference type="InterPro" id="IPR001898">
    <property type="entry name" value="SLC13A/DASS"/>
</dbReference>
<organism evidence="8 9">
    <name type="scientific">Aurantimonas aggregata</name>
    <dbReference type="NCBI Taxonomy" id="2047720"/>
    <lineage>
        <taxon>Bacteria</taxon>
        <taxon>Pseudomonadati</taxon>
        <taxon>Pseudomonadota</taxon>
        <taxon>Alphaproteobacteria</taxon>
        <taxon>Hyphomicrobiales</taxon>
        <taxon>Aurantimonadaceae</taxon>
        <taxon>Aurantimonas</taxon>
    </lineage>
</organism>
<dbReference type="AlphaFoldDB" id="A0A6L9MFK1"/>
<feature type="transmembrane region" description="Helical" evidence="7">
    <location>
        <begin position="356"/>
        <end position="377"/>
    </location>
</feature>
<feature type="transmembrane region" description="Helical" evidence="7">
    <location>
        <begin position="107"/>
        <end position="125"/>
    </location>
</feature>
<dbReference type="Proteomes" id="UP000476332">
    <property type="component" value="Unassembled WGS sequence"/>
</dbReference>
<dbReference type="EMBL" id="JAAAMJ010000003">
    <property type="protein sequence ID" value="NDV86451.1"/>
    <property type="molecule type" value="Genomic_DNA"/>
</dbReference>
<feature type="transmembrane region" description="Helical" evidence="7">
    <location>
        <begin position="389"/>
        <end position="408"/>
    </location>
</feature>
<dbReference type="PROSITE" id="PS01271">
    <property type="entry name" value="NA_SULFATE"/>
    <property type="match status" value="1"/>
</dbReference>
<sequence>MATASKRNKGRTPGRSNNTRTPPPEAEDAGSLRLLPALVGIAVFVLLLLLPAPEGLTPEAWAVVAVAALMIVWWITEAVPVPVTALLPLALFPFLGARSMGEAASPYADPVIFLFMGGFILAKAMERWGLHRRVALNIVSRTGSRQHNVVGGFMIATAFCSMWVSNTATTVMMLPIALSVAELLDPDGRTDSKFSIALLLGVAYAASIGGVATLIGTPPNALLAGSLNQAYGYDLGFGRWMLIGLPVAIVMLLISWLLLTRFVVRLSTGEIEGATALIGSELAGLGKWSRPEVLVGIVFVVTAFLWVFRTSLQSILPNLNDSGIAIAAAVILFLLPSGRKPGEAVLDWRTASTLPWGILLLFGGGLSLASAVAGTGLDQWIGEALGSTASYLPLIGLVALVTLVILLLTEFTSNTATAATFLPLVAALSLTLGENPLMLAVPAALAASMAFMLPVATPPNAIVFGSGKMSIPTMAKIGVWHNLAALIVISSLGYLLLTTLFGVTMGEVPDWAAGATPTPAAGG</sequence>
<dbReference type="PANTHER" id="PTHR10283:SF82">
    <property type="entry name" value="SOLUTE CARRIER FAMILY 13 MEMBER 2"/>
    <property type="match status" value="1"/>
</dbReference>
<dbReference type="GO" id="GO:0005886">
    <property type="term" value="C:plasma membrane"/>
    <property type="evidence" value="ECO:0007669"/>
    <property type="project" value="TreeGrafter"/>
</dbReference>
<gene>
    <name evidence="8" type="ORF">GTW51_07030</name>
</gene>
<accession>A0A6L9MFK1</accession>
<feature type="transmembrane region" description="Helical" evidence="7">
    <location>
        <begin position="163"/>
        <end position="184"/>
    </location>
</feature>
<evidence type="ECO:0000256" key="2">
    <source>
        <dbReference type="ARBA" id="ARBA00022448"/>
    </source>
</evidence>
<feature type="transmembrane region" description="Helical" evidence="7">
    <location>
        <begin position="477"/>
        <end position="497"/>
    </location>
</feature>
<dbReference type="NCBIfam" id="TIGR00785">
    <property type="entry name" value="dass"/>
    <property type="match status" value="1"/>
</dbReference>
<keyword evidence="2" id="KW-0813">Transport</keyword>
<evidence type="ECO:0000256" key="3">
    <source>
        <dbReference type="ARBA" id="ARBA00022692"/>
    </source>
</evidence>
<feature type="region of interest" description="Disordered" evidence="6">
    <location>
        <begin position="1"/>
        <end position="28"/>
    </location>
</feature>
<evidence type="ECO:0000256" key="7">
    <source>
        <dbReference type="SAM" id="Phobius"/>
    </source>
</evidence>
<dbReference type="Pfam" id="PF00939">
    <property type="entry name" value="Na_sulph_symp"/>
    <property type="match status" value="1"/>
</dbReference>
<feature type="transmembrane region" description="Helical" evidence="7">
    <location>
        <begin position="32"/>
        <end position="50"/>
    </location>
</feature>
<dbReference type="PANTHER" id="PTHR10283">
    <property type="entry name" value="SOLUTE CARRIER FAMILY 13 MEMBER"/>
    <property type="match status" value="1"/>
</dbReference>
<keyword evidence="3 7" id="KW-0812">Transmembrane</keyword>
<keyword evidence="9" id="KW-1185">Reference proteome</keyword>
<feature type="compositionally biased region" description="Basic residues" evidence="6">
    <location>
        <begin position="1"/>
        <end position="12"/>
    </location>
</feature>
<comment type="subcellular location">
    <subcellularLocation>
        <location evidence="1">Membrane</location>
        <topology evidence="1">Multi-pass membrane protein</topology>
    </subcellularLocation>
</comment>
<name>A0A6L9MFK1_9HYPH</name>
<feature type="transmembrane region" description="Helical" evidence="7">
    <location>
        <begin position="62"/>
        <end position="95"/>
    </location>
</feature>
<evidence type="ECO:0000256" key="4">
    <source>
        <dbReference type="ARBA" id="ARBA00022989"/>
    </source>
</evidence>
<keyword evidence="4 7" id="KW-1133">Transmembrane helix</keyword>
<dbReference type="RefSeq" id="WP_163043190.1">
    <property type="nucleotide sequence ID" value="NZ_JAAAMJ010000003.1"/>
</dbReference>
<feature type="transmembrane region" description="Helical" evidence="7">
    <location>
        <begin position="315"/>
        <end position="335"/>
    </location>
</feature>
<dbReference type="GO" id="GO:0015141">
    <property type="term" value="F:succinate transmembrane transporter activity"/>
    <property type="evidence" value="ECO:0007669"/>
    <property type="project" value="UniProtKB-ARBA"/>
</dbReference>
<dbReference type="CDD" id="cd01115">
    <property type="entry name" value="SLC13_permease"/>
    <property type="match status" value="1"/>
</dbReference>
<evidence type="ECO:0000313" key="8">
    <source>
        <dbReference type="EMBL" id="NDV86451.1"/>
    </source>
</evidence>
<feature type="transmembrane region" description="Helical" evidence="7">
    <location>
        <begin position="439"/>
        <end position="456"/>
    </location>
</feature>
<feature type="transmembrane region" description="Helical" evidence="7">
    <location>
        <begin position="415"/>
        <end position="433"/>
    </location>
</feature>
<evidence type="ECO:0000313" key="9">
    <source>
        <dbReference type="Proteomes" id="UP000476332"/>
    </source>
</evidence>